<dbReference type="InterPro" id="IPR044855">
    <property type="entry name" value="CoA-Trfase_III_dom3_sf"/>
</dbReference>
<gene>
    <name evidence="2" type="ORF">UFOPK1421_00980</name>
</gene>
<dbReference type="EMBL" id="CAEZSL010000102">
    <property type="protein sequence ID" value="CAB4546396.1"/>
    <property type="molecule type" value="Genomic_DNA"/>
</dbReference>
<proteinExistence type="predicted"/>
<evidence type="ECO:0000313" key="2">
    <source>
        <dbReference type="EMBL" id="CAB4546396.1"/>
    </source>
</evidence>
<dbReference type="InterPro" id="IPR023606">
    <property type="entry name" value="CoA-Trfase_III_dom_1_sf"/>
</dbReference>
<dbReference type="PANTHER" id="PTHR48228:SF5">
    <property type="entry name" value="ALPHA-METHYLACYL-COA RACEMASE"/>
    <property type="match status" value="1"/>
</dbReference>
<feature type="region of interest" description="Disordered" evidence="1">
    <location>
        <begin position="344"/>
        <end position="367"/>
    </location>
</feature>
<dbReference type="Pfam" id="PF02515">
    <property type="entry name" value="CoA_transf_3"/>
    <property type="match status" value="1"/>
</dbReference>
<reference evidence="2" key="1">
    <citation type="submission" date="2020-05" db="EMBL/GenBank/DDBJ databases">
        <authorList>
            <person name="Chiriac C."/>
            <person name="Salcher M."/>
            <person name="Ghai R."/>
            <person name="Kavagutti S V."/>
        </authorList>
    </citation>
    <scope>NUCLEOTIDE SEQUENCE</scope>
</reference>
<name>A0A6J6C5B1_9ZZZZ</name>
<dbReference type="Gene3D" id="3.30.1540.10">
    <property type="entry name" value="formyl-coa transferase, domain 3"/>
    <property type="match status" value="1"/>
</dbReference>
<accession>A0A6J6C5B1</accession>
<dbReference type="InterPro" id="IPR050509">
    <property type="entry name" value="CoA-transferase_III"/>
</dbReference>
<protein>
    <submittedName>
        <fullName evidence="2">Unannotated protein</fullName>
    </submittedName>
</protein>
<dbReference type="PANTHER" id="PTHR48228">
    <property type="entry name" value="SUCCINYL-COA--D-CITRAMALATE COA-TRANSFERASE"/>
    <property type="match status" value="1"/>
</dbReference>
<dbReference type="InterPro" id="IPR003673">
    <property type="entry name" value="CoA-Trfase_fam_III"/>
</dbReference>
<dbReference type="GO" id="GO:0003824">
    <property type="term" value="F:catalytic activity"/>
    <property type="evidence" value="ECO:0007669"/>
    <property type="project" value="InterPro"/>
</dbReference>
<dbReference type="SUPFAM" id="SSF89796">
    <property type="entry name" value="CoA-transferase family III (CaiB/BaiF)"/>
    <property type="match status" value="1"/>
</dbReference>
<sequence>MTGPLHGVRVIELVGQGPGPYGAMILADLGADVIAVERPEVAARVQRTRLATNPMMRGKRSIALDLKSAGDIATLLELTDRADVFVDPFRPGVCERLGIGPDEVCRRNERMIYGRMTGWGQEGPLAHTAGHDIDYISLSGALHLIGSAGQPPTPPINLLGDFAGGGLVLAMGVASALVERFTSGKGQVIDAAMVDGAAMILGPFFSASTSGFWGERGTNHIDGGAHFYNVYETADHKWISVGAIEPQFYAELIDRLGVAQDALLSADKQNDRTLWVAAKVRMAQVFAERTRQQWEEIFEGSDACFAPVLSPSEVASHPHTAARGTVVTINGVVQAQAAPHFSRTASNAGVPCHSGEHSVDDIMSSWT</sequence>
<dbReference type="AlphaFoldDB" id="A0A6J6C5B1"/>
<organism evidence="2">
    <name type="scientific">freshwater metagenome</name>
    <dbReference type="NCBI Taxonomy" id="449393"/>
    <lineage>
        <taxon>unclassified sequences</taxon>
        <taxon>metagenomes</taxon>
        <taxon>ecological metagenomes</taxon>
    </lineage>
</organism>
<evidence type="ECO:0000256" key="1">
    <source>
        <dbReference type="SAM" id="MobiDB-lite"/>
    </source>
</evidence>
<dbReference type="Gene3D" id="3.40.50.10540">
    <property type="entry name" value="Crotonobetainyl-coa:carnitine coa-transferase, domain 1"/>
    <property type="match status" value="1"/>
</dbReference>